<feature type="domain" description="Abortive phage infection protein C-terminal" evidence="1">
    <location>
        <begin position="257"/>
        <end position="445"/>
    </location>
</feature>
<dbReference type="EMBL" id="MLJW01000001">
    <property type="protein sequence ID" value="OIR19445.1"/>
    <property type="molecule type" value="Genomic_DNA"/>
</dbReference>
<protein>
    <submittedName>
        <fullName evidence="2">AIPR protein</fullName>
    </submittedName>
</protein>
<reference evidence="2" key="1">
    <citation type="submission" date="2016-10" db="EMBL/GenBank/DDBJ databases">
        <title>Sequence of Gallionella enrichment culture.</title>
        <authorList>
            <person name="Poehlein A."/>
            <person name="Muehling M."/>
            <person name="Daniel R."/>
        </authorList>
    </citation>
    <scope>NUCLEOTIDE SEQUENCE</scope>
</reference>
<dbReference type="InterPro" id="IPR018891">
    <property type="entry name" value="AIPR_C"/>
</dbReference>
<gene>
    <name evidence="2" type="ORF">GALL_03260</name>
</gene>
<organism evidence="2">
    <name type="scientific">mine drainage metagenome</name>
    <dbReference type="NCBI Taxonomy" id="410659"/>
    <lineage>
        <taxon>unclassified sequences</taxon>
        <taxon>metagenomes</taxon>
        <taxon>ecological metagenomes</taxon>
    </lineage>
</organism>
<comment type="caution">
    <text evidence="2">The sequence shown here is derived from an EMBL/GenBank/DDBJ whole genome shotgun (WGS) entry which is preliminary data.</text>
</comment>
<proteinExistence type="predicted"/>
<accession>A0A1J5TST9</accession>
<dbReference type="Pfam" id="PF10592">
    <property type="entry name" value="AIPR"/>
    <property type="match status" value="1"/>
</dbReference>
<name>A0A1J5TST9_9ZZZZ</name>
<sequence length="569" mass="64186">MDKITSSLLETFSAQNELEKESESIQFEHFANYSIISKLNRSSFELDDIHTGSGGDCAIDGLCLVANGKICSDVDELKEVVSGPGHLDADVIFIQSKTTSSFSGSDIGAFIHGVKDFLSDSPKLVQSEKIRGAKQVWDEIISMSSFMINRRPHCRLFYVCTGKWTGDQNLQSYIDDGKKEIEAIGIFDDVSVSPLGASEIQKLYHETKNKLSTTITFQNRITLPDINGVTEAYLGVIPFVEFAKLIQDENQTIHNIFNDNVRDFQGENAVNKKIKETLEAGKYDLFCVLNNGVTVVASSLTPAGNRFTLRDYQIVNGCQTSNILHECQKLPGIDGVSVPIKVIVTESDDIKTEITLATNSQTEVRTEQLEALSIFQKQLELYFQAEKTGTKLYYERRSQQYNSFPEIKRTQIISIPIQIKSFASMFLESPHLVSGYYGTIVNRFKGQIFAKDHKLLPYYVSALCYYKIEQLFRSGELSAELKKARFHLMMMVKMIQFKGESFFLNSNKVEAQCEEFRKVLLDDNESAKLFQEAVSIYQASAIDFSKRQYKSESETEILKKAVITHLLGN</sequence>
<dbReference type="AlphaFoldDB" id="A0A1J5TST9"/>
<evidence type="ECO:0000313" key="2">
    <source>
        <dbReference type="EMBL" id="OIR19445.1"/>
    </source>
</evidence>
<evidence type="ECO:0000259" key="1">
    <source>
        <dbReference type="Pfam" id="PF10592"/>
    </source>
</evidence>